<evidence type="ECO:0000313" key="2">
    <source>
        <dbReference type="EMBL" id="POW19234.1"/>
    </source>
</evidence>
<feature type="region of interest" description="Disordered" evidence="1">
    <location>
        <begin position="1"/>
        <end position="24"/>
    </location>
</feature>
<gene>
    <name evidence="2" type="ORF">PSHT_04940</name>
</gene>
<dbReference type="EMBL" id="PKSM01000052">
    <property type="protein sequence ID" value="POW19234.1"/>
    <property type="molecule type" value="Genomic_DNA"/>
</dbReference>
<reference evidence="3" key="3">
    <citation type="journal article" date="2018" name="Mol. Plant Microbe Interact.">
        <title>Genome sequence resources for the wheat stripe rust pathogen (Puccinia striiformis f. sp. tritici) and the barley stripe rust pathogen (Puccinia striiformis f. sp. hordei).</title>
        <authorList>
            <person name="Xia C."/>
            <person name="Wang M."/>
            <person name="Yin C."/>
            <person name="Cornejo O.E."/>
            <person name="Hulbert S.H."/>
            <person name="Chen X."/>
        </authorList>
    </citation>
    <scope>NUCLEOTIDE SEQUENCE [LARGE SCALE GENOMIC DNA]</scope>
    <source>
        <strain evidence="3">93TX-2</strain>
    </source>
</reference>
<protein>
    <submittedName>
        <fullName evidence="2">Uncharacterized protein</fullName>
    </submittedName>
</protein>
<evidence type="ECO:0000313" key="3">
    <source>
        <dbReference type="Proteomes" id="UP000238274"/>
    </source>
</evidence>
<proteinExistence type="predicted"/>
<comment type="caution">
    <text evidence="2">The sequence shown here is derived from an EMBL/GenBank/DDBJ whole genome shotgun (WGS) entry which is preliminary data.</text>
</comment>
<keyword evidence="3" id="KW-1185">Reference proteome</keyword>
<dbReference type="VEuPathDB" id="FungiDB:PSHT_04940"/>
<dbReference type="OrthoDB" id="10533938at2759"/>
<dbReference type="AlphaFoldDB" id="A0A2S4WBU6"/>
<evidence type="ECO:0000256" key="1">
    <source>
        <dbReference type="SAM" id="MobiDB-lite"/>
    </source>
</evidence>
<reference evidence="2 3" key="1">
    <citation type="submission" date="2017-12" db="EMBL/GenBank/DDBJ databases">
        <title>Gene loss provides genomic basis for host adaptation in cereal stripe rust fungi.</title>
        <authorList>
            <person name="Xia C."/>
        </authorList>
    </citation>
    <scope>NUCLEOTIDE SEQUENCE [LARGE SCALE GENOMIC DNA]</scope>
    <source>
        <strain evidence="2 3">93TX-2</strain>
    </source>
</reference>
<name>A0A2S4WBU6_9BASI</name>
<organism evidence="2 3">
    <name type="scientific">Puccinia striiformis</name>
    <dbReference type="NCBI Taxonomy" id="27350"/>
    <lineage>
        <taxon>Eukaryota</taxon>
        <taxon>Fungi</taxon>
        <taxon>Dikarya</taxon>
        <taxon>Basidiomycota</taxon>
        <taxon>Pucciniomycotina</taxon>
        <taxon>Pucciniomycetes</taxon>
        <taxon>Pucciniales</taxon>
        <taxon>Pucciniaceae</taxon>
        <taxon>Puccinia</taxon>
    </lineage>
</organism>
<dbReference type="Proteomes" id="UP000238274">
    <property type="component" value="Unassembled WGS sequence"/>
</dbReference>
<reference evidence="3" key="2">
    <citation type="journal article" date="2018" name="BMC Genomics">
        <title>Genomic insights into host adaptation between the wheat stripe rust pathogen (Puccinia striiformis f. sp. tritici) and the barley stripe rust pathogen (Puccinia striiformis f. sp. hordei).</title>
        <authorList>
            <person name="Xia C."/>
            <person name="Wang M."/>
            <person name="Yin C."/>
            <person name="Cornejo O.E."/>
            <person name="Hulbert S.H."/>
            <person name="Chen X."/>
        </authorList>
    </citation>
    <scope>NUCLEOTIDE SEQUENCE [LARGE SCALE GENOMIC DNA]</scope>
    <source>
        <strain evidence="3">93TX-2</strain>
    </source>
</reference>
<sequence length="142" mass="16421">MVPTRMERATTSSSSESDENVVGRSELPMVIHMQQETKGNLPILVRLRQECERSNHDESELWVMNKKLKEEINKLKQREQKMLQEEKGEERYKLEAQVTEATDEGLFKAKLLDEASEELRLAKLDAVDVLLPPQSTKKWGPE</sequence>
<accession>A0A2S4WBU6</accession>